<dbReference type="RefSeq" id="WP_062278753.1">
    <property type="nucleotide sequence ID" value="NZ_DF968180.1"/>
</dbReference>
<dbReference type="AlphaFoldDB" id="A0A0K8PBM5"/>
<organism evidence="1">
    <name type="scientific">Flexilinea flocculi</name>
    <dbReference type="NCBI Taxonomy" id="1678840"/>
    <lineage>
        <taxon>Bacteria</taxon>
        <taxon>Bacillati</taxon>
        <taxon>Chloroflexota</taxon>
        <taxon>Anaerolineae</taxon>
        <taxon>Anaerolineales</taxon>
        <taxon>Anaerolineaceae</taxon>
        <taxon>Flexilinea</taxon>
    </lineage>
</organism>
<dbReference type="SUPFAM" id="SSF51011">
    <property type="entry name" value="Glycosyl hydrolase domain"/>
    <property type="match status" value="1"/>
</dbReference>
<accession>A0A0K8PBM5</accession>
<dbReference type="OrthoDB" id="9863123at2"/>
<dbReference type="SUPFAM" id="SSF51445">
    <property type="entry name" value="(Trans)glycosidases"/>
    <property type="match status" value="1"/>
</dbReference>
<sequence>MKNTTRSMNSFEISVENFNEIQIQNFLFQLTIYAQCVRSNGKLMKSFLQREGIDILDLNQNSLKWELHQTIRIRTLEKISPDDDIKVEIETEEAGRLVIQNQSIVQEIPKTSHMRKLSDLWKKNFSADFIADAMDICGQQQDFQFGYAFQIDESAKTISQWMDLETGKIHEWVIPIIKDLHPKTLRYRWNPANEDPLHKTAFLNFLRICSEIEASPHIIMPLAQKESLNLSGTIQEVQEAISSKPWWIPQRIWEISCTGFDSQTSTEKINLLRETAERIKSIDPDSTLILPGSDPMFSDGRQWNEKLFESCNEWMDQIGVSNIFPGPKGWDGAEDNISFDQVCGLSQEFEAWIKRISNQLGTVDLHKTVRIAISPWSYFKQPALQKSFYDSSYEKQDAFYFQSVNNIIRKLSSRLGIVETGFLFGPMGMIESDQGKHWKTVPYVLFSMNRSLQNLILKTKTIPGKEIPSFRWAGIPGIAEEHTIPYLDGLFSRSEDGKKLTVIILNRHPRKRALVRVNFMNFPDMHPTEAKVLRAKNRFSVNTGDNPEAVFCKEIPMRNYKPMDHVTLDIGPIGIAMMTLTSKA</sequence>
<dbReference type="Gene3D" id="3.20.20.80">
    <property type="entry name" value="Glycosidases"/>
    <property type="match status" value="1"/>
</dbReference>
<dbReference type="Gene3D" id="2.60.40.1180">
    <property type="entry name" value="Golgi alpha-mannosidase II"/>
    <property type="match status" value="1"/>
</dbReference>
<dbReference type="InterPro" id="IPR017853">
    <property type="entry name" value="GH"/>
</dbReference>
<evidence type="ECO:0000313" key="1">
    <source>
        <dbReference type="EMBL" id="GAP39919.1"/>
    </source>
</evidence>
<gene>
    <name evidence="1" type="ORF">ATC1_12457</name>
</gene>
<proteinExistence type="predicted"/>
<dbReference type="EMBL" id="DF968180">
    <property type="protein sequence ID" value="GAP39919.1"/>
    <property type="molecule type" value="Genomic_DNA"/>
</dbReference>
<dbReference type="Proteomes" id="UP000053370">
    <property type="component" value="Unassembled WGS sequence"/>
</dbReference>
<evidence type="ECO:0000313" key="2">
    <source>
        <dbReference type="Proteomes" id="UP000053370"/>
    </source>
</evidence>
<protein>
    <submittedName>
        <fullName evidence="1">Alpha-L-arabinofuranosidase</fullName>
    </submittedName>
</protein>
<keyword evidence="2" id="KW-1185">Reference proteome</keyword>
<name>A0A0K8PBM5_9CHLR</name>
<dbReference type="InterPro" id="IPR013780">
    <property type="entry name" value="Glyco_hydro_b"/>
</dbReference>
<dbReference type="STRING" id="1678840.ATC1_12457"/>
<reference evidence="1" key="1">
    <citation type="journal article" date="2015" name="Genome Announc.">
        <title>Draft Genome Sequence of Anaerolineae Strain TC1, a Novel Isolate from a Methanogenic Wastewater Treatment System.</title>
        <authorList>
            <person name="Matsuura N."/>
            <person name="Tourlousse D.M."/>
            <person name="Sun L."/>
            <person name="Toyonaga M."/>
            <person name="Kuroda K."/>
            <person name="Ohashi A."/>
            <person name="Cruz R."/>
            <person name="Yamaguchi T."/>
            <person name="Sekiguchi Y."/>
        </authorList>
    </citation>
    <scope>NUCLEOTIDE SEQUENCE [LARGE SCALE GENOMIC DNA]</scope>
    <source>
        <strain evidence="1">TC1</strain>
    </source>
</reference>